<reference evidence="2" key="1">
    <citation type="submission" date="2019-02" db="EMBL/GenBank/DDBJ databases">
        <authorList>
            <person name="Gruber-Vodicka R. H."/>
            <person name="Seah K. B. B."/>
        </authorList>
    </citation>
    <scope>NUCLEOTIDE SEQUENCE</scope>
    <source>
        <strain evidence="3">BECK_BY1</strain>
        <strain evidence="2">BECK_BY3</strain>
    </source>
</reference>
<gene>
    <name evidence="3" type="ORF">BECKTUN1418D_GA0071000_10238</name>
    <name evidence="2" type="ORF">BECKTUN1418F_GA0071002_102213</name>
</gene>
<name>A0A450ZI59_9GAMM</name>
<evidence type="ECO:0000313" key="3">
    <source>
        <dbReference type="EMBL" id="VFK54439.1"/>
    </source>
</evidence>
<proteinExistence type="predicted"/>
<organism evidence="2">
    <name type="scientific">Candidatus Kentrum sp. TUN</name>
    <dbReference type="NCBI Taxonomy" id="2126343"/>
    <lineage>
        <taxon>Bacteria</taxon>
        <taxon>Pseudomonadati</taxon>
        <taxon>Pseudomonadota</taxon>
        <taxon>Gammaproteobacteria</taxon>
        <taxon>Candidatus Kentrum</taxon>
    </lineage>
</organism>
<dbReference type="EMBL" id="CAADFY010000022">
    <property type="protein sequence ID" value="VFK53486.1"/>
    <property type="molecule type" value="Genomic_DNA"/>
</dbReference>
<evidence type="ECO:0000259" key="1">
    <source>
        <dbReference type="Pfam" id="PF14261"/>
    </source>
</evidence>
<dbReference type="EMBL" id="CAADFX010000023">
    <property type="protein sequence ID" value="VFK54439.1"/>
    <property type="molecule type" value="Genomic_DNA"/>
</dbReference>
<protein>
    <recommendedName>
        <fullName evidence="1">DUF4351 domain-containing protein</fullName>
    </recommendedName>
</protein>
<accession>A0A450ZI59</accession>
<evidence type="ECO:0000313" key="2">
    <source>
        <dbReference type="EMBL" id="VFK53486.1"/>
    </source>
</evidence>
<feature type="domain" description="DUF4351" evidence="1">
    <location>
        <begin position="2"/>
        <end position="51"/>
    </location>
</feature>
<sequence>MEKGEAAFFTRLLNHKFGTLPSTVQQPIDNARPEELALWGERILDGKNLDEVFL</sequence>
<dbReference type="Pfam" id="PF14261">
    <property type="entry name" value="DUF4351"/>
    <property type="match status" value="1"/>
</dbReference>
<dbReference type="InterPro" id="IPR025587">
    <property type="entry name" value="DUF4351"/>
</dbReference>
<dbReference type="AlphaFoldDB" id="A0A450ZI59"/>